<proteinExistence type="predicted"/>
<comment type="caution">
    <text evidence="4">The sequence shown here is derived from an EMBL/GenBank/DDBJ whole genome shotgun (WGS) entry which is preliminary data.</text>
</comment>
<evidence type="ECO:0000256" key="2">
    <source>
        <dbReference type="ARBA" id="ARBA00022490"/>
    </source>
</evidence>
<evidence type="ECO:0000313" key="4">
    <source>
        <dbReference type="EMBL" id="KAL3308301.1"/>
    </source>
</evidence>
<keyword evidence="5" id="KW-1185">Reference proteome</keyword>
<feature type="domain" description="UNC-45/Cro1/She4 central" evidence="3">
    <location>
        <begin position="11"/>
        <end position="136"/>
    </location>
</feature>
<reference evidence="4 5" key="1">
    <citation type="submission" date="2024-11" db="EMBL/GenBank/DDBJ databases">
        <title>Adaptive evolution of stress response genes in parasites aligns with host niche diversity.</title>
        <authorList>
            <person name="Hahn C."/>
            <person name="Resl P."/>
        </authorList>
    </citation>
    <scope>NUCLEOTIDE SEQUENCE [LARGE SCALE GENOMIC DNA]</scope>
    <source>
        <strain evidence="4">EGGRZ-B1_66</strain>
        <tissue evidence="4">Body</tissue>
    </source>
</reference>
<accession>A0ABD2PRC9</accession>
<dbReference type="SUPFAM" id="SSF48371">
    <property type="entry name" value="ARM repeat"/>
    <property type="match status" value="1"/>
</dbReference>
<name>A0ABD2PRC9_9PLAT</name>
<dbReference type="Proteomes" id="UP001626550">
    <property type="component" value="Unassembled WGS sequence"/>
</dbReference>
<evidence type="ECO:0000256" key="1">
    <source>
        <dbReference type="ARBA" id="ARBA00004496"/>
    </source>
</evidence>
<dbReference type="Pfam" id="PF11701">
    <property type="entry name" value="UNC45-central"/>
    <property type="match status" value="1"/>
</dbReference>
<dbReference type="Gene3D" id="1.25.10.10">
    <property type="entry name" value="Leucine-rich Repeat Variant"/>
    <property type="match status" value="2"/>
</dbReference>
<evidence type="ECO:0000259" key="3">
    <source>
        <dbReference type="Pfam" id="PF11701"/>
    </source>
</evidence>
<evidence type="ECO:0000313" key="5">
    <source>
        <dbReference type="Proteomes" id="UP001626550"/>
    </source>
</evidence>
<dbReference type="InterPro" id="IPR024660">
    <property type="entry name" value="UCS_central_dom"/>
</dbReference>
<comment type="subcellular location">
    <subcellularLocation>
        <location evidence="1">Cytoplasm</location>
    </subcellularLocation>
</comment>
<keyword evidence="2" id="KW-0963">Cytoplasm</keyword>
<organism evidence="4 5">
    <name type="scientific">Cichlidogyrus casuarinus</name>
    <dbReference type="NCBI Taxonomy" id="1844966"/>
    <lineage>
        <taxon>Eukaryota</taxon>
        <taxon>Metazoa</taxon>
        <taxon>Spiralia</taxon>
        <taxon>Lophotrochozoa</taxon>
        <taxon>Platyhelminthes</taxon>
        <taxon>Monogenea</taxon>
        <taxon>Monopisthocotylea</taxon>
        <taxon>Dactylogyridea</taxon>
        <taxon>Ancyrocephalidae</taxon>
        <taxon>Cichlidogyrus</taxon>
    </lineage>
</organism>
<protein>
    <recommendedName>
        <fullName evidence="3">UNC-45/Cro1/She4 central domain-containing protein</fullName>
    </recommendedName>
</protein>
<dbReference type="GO" id="GO:0005737">
    <property type="term" value="C:cytoplasm"/>
    <property type="evidence" value="ECO:0007669"/>
    <property type="project" value="UniProtKB-SubCell"/>
</dbReference>
<sequence>MIVACLLAKISEDLVVEKLQQQLIKTCTDYILDLLSDKFIESKVEAASVLGTFFYGPFELGNAVLTNQGIIEGMLLLSQSSVLSHQTVALDTIILATNKKDKCLGIVDQAVPLLKALYKSPNDSIKIRALVGLCKLGVAGGSDASIKALGEGSTLNLAKSCKRLLVNNLERYNETKTDNVSDKEEAFDNVRWAVDGFAFLSLDADVKQVIVEDKELLQTIFSLTKLDKLELGYPLVSLLGNLANSQQKKEIEPEMVELAQYAKQHIPEEHELDLPQEVEKRRRQLVEVGVAVALYNCTFKLAAGTVGSRPQLREEISK</sequence>
<dbReference type="InterPro" id="IPR011989">
    <property type="entry name" value="ARM-like"/>
</dbReference>
<dbReference type="PANTHER" id="PTHR45994">
    <property type="entry name" value="FI21225P1"/>
    <property type="match status" value="1"/>
</dbReference>
<dbReference type="InterPro" id="IPR016024">
    <property type="entry name" value="ARM-type_fold"/>
</dbReference>
<gene>
    <name evidence="4" type="ORF">Ciccas_013169</name>
</gene>
<dbReference type="PANTHER" id="PTHR45994:SF1">
    <property type="entry name" value="FI21225P1"/>
    <property type="match status" value="1"/>
</dbReference>
<dbReference type="EMBL" id="JBJKFK010005477">
    <property type="protein sequence ID" value="KAL3308301.1"/>
    <property type="molecule type" value="Genomic_DNA"/>
</dbReference>
<dbReference type="AlphaFoldDB" id="A0ABD2PRC9"/>